<keyword evidence="4" id="KW-0548">Nucleotidyltransferase</keyword>
<evidence type="ECO:0000313" key="10">
    <source>
        <dbReference type="Ensembl" id="ENSCCRP00015022622.1"/>
    </source>
</evidence>
<dbReference type="PROSITE" id="PS50878">
    <property type="entry name" value="RT_POL"/>
    <property type="match status" value="1"/>
</dbReference>
<dbReference type="PANTHER" id="PTHR37984">
    <property type="entry name" value="PROTEIN CBG26694"/>
    <property type="match status" value="1"/>
</dbReference>
<dbReference type="FunFam" id="3.10.20.370:FF:000001">
    <property type="entry name" value="Retrovirus-related Pol polyprotein from transposon 17.6-like protein"/>
    <property type="match status" value="1"/>
</dbReference>
<evidence type="ECO:0000256" key="4">
    <source>
        <dbReference type="ARBA" id="ARBA00022695"/>
    </source>
</evidence>
<dbReference type="GO" id="GO:0004523">
    <property type="term" value="F:RNA-DNA hybrid ribonuclease activity"/>
    <property type="evidence" value="ECO:0007669"/>
    <property type="project" value="UniProtKB-EC"/>
</dbReference>
<protein>
    <recommendedName>
        <fullName evidence="2">ribonuclease H</fullName>
        <ecNumber evidence="2">3.1.26.4</ecNumber>
    </recommendedName>
</protein>
<dbReference type="Proteomes" id="UP000694700">
    <property type="component" value="Unplaced"/>
</dbReference>
<dbReference type="CDD" id="cd09274">
    <property type="entry name" value="RNase_HI_RT_Ty3"/>
    <property type="match status" value="1"/>
</dbReference>
<evidence type="ECO:0000259" key="9">
    <source>
        <dbReference type="PROSITE" id="PS50878"/>
    </source>
</evidence>
<dbReference type="Pfam" id="PF17917">
    <property type="entry name" value="RT_RNaseH"/>
    <property type="match status" value="1"/>
</dbReference>
<dbReference type="PANTHER" id="PTHR37984:SF5">
    <property type="entry name" value="PROTEIN NYNRIN-LIKE"/>
    <property type="match status" value="1"/>
</dbReference>
<dbReference type="InterPro" id="IPR000477">
    <property type="entry name" value="RT_dom"/>
</dbReference>
<dbReference type="SUPFAM" id="SSF56672">
    <property type="entry name" value="DNA/RNA polymerases"/>
    <property type="match status" value="1"/>
</dbReference>
<dbReference type="InterPro" id="IPR043128">
    <property type="entry name" value="Rev_trsase/Diguanyl_cyclase"/>
</dbReference>
<dbReference type="InterPro" id="IPR041373">
    <property type="entry name" value="RT_RNaseH"/>
</dbReference>
<evidence type="ECO:0000256" key="3">
    <source>
        <dbReference type="ARBA" id="ARBA00022679"/>
    </source>
</evidence>
<sequence length="675" mass="77770">MVERFNQTLKSMLRKFVSETGADWDHWLPYLMFAYREVPQVSTGYSPFELLYGRQVRGPLDVLKEAWEADNGSEHINILSYVIKMREKMDSMVEMVRSNMTNAQQQQKQWYDQSSRSRTLSPGQKVLLLLPTSDSSLLAKWQGPYEVVRKLSSTNYEILLPDRRKKYQVFHINLLRPWHERKGSWSEQLWARKVDEEEEVEEQYFPVDKEVPTFPAVDHLTTKQQIEFQKRVPEGLFSDKPGKTKLLQHNISLLKTEPIRQTHCRVPARLVPALKNEVKVMLDLGIIEPSRSEWCSPVVLVPKKDGTLRFCVDFSKLNAVSAFDPYPMPRVDELIERLGKAKYLTTLDLCKGYWQVPLTESAKELTAFRVPSGLYHFRFMPFGLHGAAATFQRLVDQVLRGMDSFAAAYIDDIVIFSATWEEHLGHLAEVFDRVKRAGLVVNAKKCQIAKPEVTYLGYVLGGGSIRPQVDKVQAILSCVPPTTKKSVRSFLGLSGWYRRFVPNFASRAAVLTDLTRKSSPIRVKWTPECEQAFQDLKFCLCKSPVLQSPDFDLPFVVQTDASEIGLGAVLLQGEGPDRHPVQYISRKLFPREANYSTIEKEALAIKWALDTLKYYLIGKDFVLETDHRALQWLNKMRDSNARITRWYLSLQPFKFKVQYRSGKQNVIADFLSRHS</sequence>
<dbReference type="InterPro" id="IPR043502">
    <property type="entry name" value="DNA/RNA_pol_sf"/>
</dbReference>
<keyword evidence="5" id="KW-0540">Nuclease</keyword>
<dbReference type="Gene3D" id="3.30.70.270">
    <property type="match status" value="2"/>
</dbReference>
<dbReference type="InterPro" id="IPR012337">
    <property type="entry name" value="RNaseH-like_sf"/>
</dbReference>
<evidence type="ECO:0000256" key="8">
    <source>
        <dbReference type="ARBA" id="ARBA00022918"/>
    </source>
</evidence>
<dbReference type="EC" id="3.1.26.4" evidence="2"/>
<dbReference type="Gene3D" id="3.10.10.10">
    <property type="entry name" value="HIV Type 1 Reverse Transcriptase, subunit A, domain 1"/>
    <property type="match status" value="1"/>
</dbReference>
<dbReference type="InterPro" id="IPR050951">
    <property type="entry name" value="Retrovirus_Pol_polyprotein"/>
</dbReference>
<feature type="domain" description="Reverse transcriptase" evidence="9">
    <location>
        <begin position="282"/>
        <end position="460"/>
    </location>
</feature>
<keyword evidence="7" id="KW-0378">Hydrolase</keyword>
<evidence type="ECO:0000256" key="2">
    <source>
        <dbReference type="ARBA" id="ARBA00012180"/>
    </source>
</evidence>
<dbReference type="Pfam" id="PF00078">
    <property type="entry name" value="RVT_1"/>
    <property type="match status" value="1"/>
</dbReference>
<dbReference type="Ensembl" id="ENSCCRT00015023454.1">
    <property type="protein sequence ID" value="ENSCCRP00015022622.1"/>
    <property type="gene ID" value="ENSCCRG00015009754.1"/>
</dbReference>
<dbReference type="GO" id="GO:0003964">
    <property type="term" value="F:RNA-directed DNA polymerase activity"/>
    <property type="evidence" value="ECO:0007669"/>
    <property type="project" value="UniProtKB-KW"/>
</dbReference>
<dbReference type="Pfam" id="PF22938">
    <property type="entry name" value="Integrase_p58_C"/>
    <property type="match status" value="1"/>
</dbReference>
<dbReference type="FunFam" id="3.30.70.270:FF:000020">
    <property type="entry name" value="Transposon Tf2-6 polyprotein-like Protein"/>
    <property type="match status" value="1"/>
</dbReference>
<evidence type="ECO:0000256" key="7">
    <source>
        <dbReference type="ARBA" id="ARBA00022801"/>
    </source>
</evidence>
<dbReference type="GO" id="GO:0003676">
    <property type="term" value="F:nucleic acid binding"/>
    <property type="evidence" value="ECO:0007669"/>
    <property type="project" value="InterPro"/>
</dbReference>
<dbReference type="InterPro" id="IPR036397">
    <property type="entry name" value="RNaseH_sf"/>
</dbReference>
<reference evidence="10" key="1">
    <citation type="submission" date="2025-08" db="UniProtKB">
        <authorList>
            <consortium name="Ensembl"/>
        </authorList>
    </citation>
    <scope>IDENTIFICATION</scope>
</reference>
<dbReference type="SUPFAM" id="SSF53098">
    <property type="entry name" value="Ribonuclease H-like"/>
    <property type="match status" value="1"/>
</dbReference>
<evidence type="ECO:0000313" key="11">
    <source>
        <dbReference type="Proteomes" id="UP000694700"/>
    </source>
</evidence>
<accession>A0A8C1TGL9</accession>
<comment type="similarity">
    <text evidence="1">Belongs to the beta type-B retroviral polymerase family. HERV class-II K(HML-2) pol subfamily.</text>
</comment>
<dbReference type="InterPro" id="IPR054465">
    <property type="entry name" value="Integrase_p58-like_C"/>
</dbReference>
<dbReference type="Gene3D" id="3.30.420.10">
    <property type="entry name" value="Ribonuclease H-like superfamily/Ribonuclease H"/>
    <property type="match status" value="1"/>
</dbReference>
<evidence type="ECO:0000256" key="5">
    <source>
        <dbReference type="ARBA" id="ARBA00022722"/>
    </source>
</evidence>
<dbReference type="CDD" id="cd01647">
    <property type="entry name" value="RT_LTR"/>
    <property type="match status" value="1"/>
</dbReference>
<dbReference type="AlphaFoldDB" id="A0A8C1TGL9"/>
<name>A0A8C1TGL9_CYPCA</name>
<organism evidence="10 11">
    <name type="scientific">Cyprinus carpio</name>
    <name type="common">Common carp</name>
    <dbReference type="NCBI Taxonomy" id="7962"/>
    <lineage>
        <taxon>Eukaryota</taxon>
        <taxon>Metazoa</taxon>
        <taxon>Chordata</taxon>
        <taxon>Craniata</taxon>
        <taxon>Vertebrata</taxon>
        <taxon>Euteleostomi</taxon>
        <taxon>Actinopterygii</taxon>
        <taxon>Neopterygii</taxon>
        <taxon>Teleostei</taxon>
        <taxon>Ostariophysi</taxon>
        <taxon>Cypriniformes</taxon>
        <taxon>Cyprinidae</taxon>
        <taxon>Cyprininae</taxon>
        <taxon>Cyprinus</taxon>
    </lineage>
</organism>
<proteinExistence type="inferred from homology"/>
<keyword evidence="6" id="KW-0255">Endonuclease</keyword>
<evidence type="ECO:0000256" key="6">
    <source>
        <dbReference type="ARBA" id="ARBA00022759"/>
    </source>
</evidence>
<keyword evidence="8" id="KW-0695">RNA-directed DNA polymerase</keyword>
<evidence type="ECO:0000256" key="1">
    <source>
        <dbReference type="ARBA" id="ARBA00010879"/>
    </source>
</evidence>
<keyword evidence="3" id="KW-0808">Transferase</keyword>